<dbReference type="EMBL" id="JACHDY010000010">
    <property type="protein sequence ID" value="MBB5319507.1"/>
    <property type="molecule type" value="Genomic_DNA"/>
</dbReference>
<dbReference type="Proteomes" id="UP000568106">
    <property type="component" value="Unassembled WGS sequence"/>
</dbReference>
<name>A0A7W8ILV1_9BACT</name>
<dbReference type="InterPro" id="IPR036291">
    <property type="entry name" value="NAD(P)-bd_dom_sf"/>
</dbReference>
<proteinExistence type="predicted"/>
<comment type="caution">
    <text evidence="1">The sequence shown here is derived from an EMBL/GenBank/DDBJ whole genome shotgun (WGS) entry which is preliminary data.</text>
</comment>
<protein>
    <recommendedName>
        <fullName evidence="3">NAD-dependent epimerase/dehydratase family protein</fullName>
    </recommendedName>
</protein>
<gene>
    <name evidence="1" type="ORF">HDF09_004216</name>
</gene>
<dbReference type="SUPFAM" id="SSF51735">
    <property type="entry name" value="NAD(P)-binding Rossmann-fold domains"/>
    <property type="match status" value="1"/>
</dbReference>
<accession>A0A7W8ILV1</accession>
<dbReference type="Gene3D" id="3.40.50.720">
    <property type="entry name" value="NAD(P)-binding Rossmann-like Domain"/>
    <property type="match status" value="1"/>
</dbReference>
<evidence type="ECO:0008006" key="3">
    <source>
        <dbReference type="Google" id="ProtNLM"/>
    </source>
</evidence>
<organism evidence="1 2">
    <name type="scientific">Tunturiibacter empetritectus</name>
    <dbReference type="NCBI Taxonomy" id="3069691"/>
    <lineage>
        <taxon>Bacteria</taxon>
        <taxon>Pseudomonadati</taxon>
        <taxon>Acidobacteriota</taxon>
        <taxon>Terriglobia</taxon>
        <taxon>Terriglobales</taxon>
        <taxon>Acidobacteriaceae</taxon>
        <taxon>Tunturiibacter</taxon>
    </lineage>
</organism>
<dbReference type="AlphaFoldDB" id="A0A7W8ILV1"/>
<sequence length="108" mass="11998">MDTPMPNKKRLVIVGATGMVGGYALRFALEDSAVISVMAIGWHPLGISHPKLNEVIHQASAIAPGLLSRFPAKTRRSFAWERIRGRFQTRNCVKLPLITQLNLQEFST</sequence>
<reference evidence="1" key="1">
    <citation type="submission" date="2020-08" db="EMBL/GenBank/DDBJ databases">
        <title>Genomic Encyclopedia of Type Strains, Phase IV (KMG-V): Genome sequencing to study the core and pangenomes of soil and plant-associated prokaryotes.</title>
        <authorList>
            <person name="Whitman W."/>
        </authorList>
    </citation>
    <scope>NUCLEOTIDE SEQUENCE [LARGE SCALE GENOMIC DNA]</scope>
    <source>
        <strain evidence="1">M8UP27</strain>
    </source>
</reference>
<keyword evidence="2" id="KW-1185">Reference proteome</keyword>
<evidence type="ECO:0000313" key="1">
    <source>
        <dbReference type="EMBL" id="MBB5319507.1"/>
    </source>
</evidence>
<evidence type="ECO:0000313" key="2">
    <source>
        <dbReference type="Proteomes" id="UP000568106"/>
    </source>
</evidence>